<comment type="similarity">
    <text evidence="1">Belongs to the SIS family. PHI subfamily.</text>
</comment>
<feature type="domain" description="SIS" evidence="2">
    <location>
        <begin position="29"/>
        <end position="175"/>
    </location>
</feature>
<dbReference type="GO" id="GO:1901135">
    <property type="term" value="P:carbohydrate derivative metabolic process"/>
    <property type="evidence" value="ECO:0007669"/>
    <property type="project" value="InterPro"/>
</dbReference>
<reference evidence="3 4" key="1">
    <citation type="submission" date="2020-04" db="EMBL/GenBank/DDBJ databases">
        <title>Genome sequencing of novel species.</title>
        <authorList>
            <person name="Heo J."/>
            <person name="Kim S.-J."/>
            <person name="Kim J.-S."/>
            <person name="Hong S.-B."/>
            <person name="Kwon S.-W."/>
        </authorList>
    </citation>
    <scope>NUCLEOTIDE SEQUENCE [LARGE SCALE GENOMIC DNA]</scope>
    <source>
        <strain evidence="3 4">MFER-1</strain>
    </source>
</reference>
<dbReference type="GO" id="GO:0016853">
    <property type="term" value="F:isomerase activity"/>
    <property type="evidence" value="ECO:0007669"/>
    <property type="project" value="InterPro"/>
</dbReference>
<dbReference type="EMBL" id="CP051680">
    <property type="protein sequence ID" value="QJD83188.1"/>
    <property type="molecule type" value="Genomic_DNA"/>
</dbReference>
<dbReference type="Pfam" id="PF01380">
    <property type="entry name" value="SIS"/>
    <property type="match status" value="1"/>
</dbReference>
<dbReference type="KEGG" id="cheb:HH215_08385"/>
<dbReference type="Gene3D" id="3.40.50.10490">
    <property type="entry name" value="Glucose-6-phosphate isomerase like protein, domain 1"/>
    <property type="match status" value="1"/>
</dbReference>
<protein>
    <submittedName>
        <fullName evidence="3">SIS domain-containing protein</fullName>
    </submittedName>
</protein>
<dbReference type="PROSITE" id="PS51464">
    <property type="entry name" value="SIS"/>
    <property type="match status" value="1"/>
</dbReference>
<dbReference type="CDD" id="cd05005">
    <property type="entry name" value="SIS_PHI"/>
    <property type="match status" value="1"/>
</dbReference>
<sequence length="185" mass="20608">MEFKKLTGTIVQELAAVFNRIDPEQWEQVVECIKRTKRIFLIGVGREGLAARGLAMRLMHLGKEAHWMWDDTTPAIREGDLLIATSGSGEIGHIHYVAEQAKLRGAELIVITGMPDRMTPRIADAVLWVPATVYLGQGDLVPSVQPMGNLFEQSIGILFDVLVMTLQSSMDVNGEQMEARHRNVE</sequence>
<dbReference type="GO" id="GO:0097367">
    <property type="term" value="F:carbohydrate derivative binding"/>
    <property type="evidence" value="ECO:0007669"/>
    <property type="project" value="InterPro"/>
</dbReference>
<organism evidence="3 4">
    <name type="scientific">Cohnella herbarum</name>
    <dbReference type="NCBI Taxonomy" id="2728023"/>
    <lineage>
        <taxon>Bacteria</taxon>
        <taxon>Bacillati</taxon>
        <taxon>Bacillota</taxon>
        <taxon>Bacilli</taxon>
        <taxon>Bacillales</taxon>
        <taxon>Paenibacillaceae</taxon>
        <taxon>Cohnella</taxon>
    </lineage>
</organism>
<evidence type="ECO:0000259" key="2">
    <source>
        <dbReference type="PROSITE" id="PS51464"/>
    </source>
</evidence>
<proteinExistence type="inferred from homology"/>
<dbReference type="InterPro" id="IPR001347">
    <property type="entry name" value="SIS_dom"/>
</dbReference>
<dbReference type="PANTHER" id="PTHR43443:SF1">
    <property type="entry name" value="3-HEXULOSE-6-PHOSPHATE ISOMERASE"/>
    <property type="match status" value="1"/>
</dbReference>
<evidence type="ECO:0000313" key="3">
    <source>
        <dbReference type="EMBL" id="QJD83188.1"/>
    </source>
</evidence>
<dbReference type="InterPro" id="IPR046348">
    <property type="entry name" value="SIS_dom_sf"/>
</dbReference>
<dbReference type="AlphaFoldDB" id="A0A7Z2VHC2"/>
<dbReference type="InterPro" id="IPR017552">
    <property type="entry name" value="PHI/rmpB"/>
</dbReference>
<dbReference type="NCBIfam" id="TIGR03127">
    <property type="entry name" value="RuMP_HxlB"/>
    <property type="match status" value="1"/>
</dbReference>
<evidence type="ECO:0000313" key="4">
    <source>
        <dbReference type="Proteomes" id="UP000502248"/>
    </source>
</evidence>
<dbReference type="PANTHER" id="PTHR43443">
    <property type="entry name" value="3-HEXULOSE-6-PHOSPHATE ISOMERASE"/>
    <property type="match status" value="1"/>
</dbReference>
<name>A0A7Z2VHC2_9BACL</name>
<gene>
    <name evidence="3" type="ORF">HH215_08385</name>
</gene>
<keyword evidence="4" id="KW-1185">Reference proteome</keyword>
<accession>A0A7Z2VHC2</accession>
<dbReference type="RefSeq" id="WP_169279485.1">
    <property type="nucleotide sequence ID" value="NZ_CP051680.1"/>
</dbReference>
<evidence type="ECO:0000256" key="1">
    <source>
        <dbReference type="ARBA" id="ARBA00009235"/>
    </source>
</evidence>
<dbReference type="Proteomes" id="UP000502248">
    <property type="component" value="Chromosome"/>
</dbReference>
<dbReference type="SUPFAM" id="SSF53697">
    <property type="entry name" value="SIS domain"/>
    <property type="match status" value="1"/>
</dbReference>